<reference evidence="2" key="2">
    <citation type="submission" date="2021-02" db="EMBL/GenBank/DDBJ databases">
        <authorList>
            <person name="Kimball J.A."/>
            <person name="Haas M.W."/>
            <person name="Macchietto M."/>
            <person name="Kono T."/>
            <person name="Duquette J."/>
            <person name="Shao M."/>
        </authorList>
    </citation>
    <scope>NUCLEOTIDE SEQUENCE</scope>
    <source>
        <tissue evidence="2">Fresh leaf tissue</tissue>
    </source>
</reference>
<dbReference type="EMBL" id="JAAALK010000282">
    <property type="protein sequence ID" value="KAG8078026.1"/>
    <property type="molecule type" value="Genomic_DNA"/>
</dbReference>
<dbReference type="OrthoDB" id="418595at2759"/>
<evidence type="ECO:0000313" key="3">
    <source>
        <dbReference type="Proteomes" id="UP000729402"/>
    </source>
</evidence>
<dbReference type="Proteomes" id="UP000729402">
    <property type="component" value="Unassembled WGS sequence"/>
</dbReference>
<keyword evidence="3" id="KW-1185">Reference proteome</keyword>
<evidence type="ECO:0000256" key="1">
    <source>
        <dbReference type="SAM" id="Phobius"/>
    </source>
</evidence>
<name>A0A8J5SK10_ZIZPA</name>
<keyword evidence="1" id="KW-0812">Transmembrane</keyword>
<reference evidence="2" key="1">
    <citation type="journal article" date="2021" name="bioRxiv">
        <title>Whole Genome Assembly and Annotation of Northern Wild Rice, Zizania palustris L., Supports a Whole Genome Duplication in the Zizania Genus.</title>
        <authorList>
            <person name="Haas M."/>
            <person name="Kono T."/>
            <person name="Macchietto M."/>
            <person name="Millas R."/>
            <person name="McGilp L."/>
            <person name="Shao M."/>
            <person name="Duquette J."/>
            <person name="Hirsch C.N."/>
            <person name="Kimball J."/>
        </authorList>
    </citation>
    <scope>NUCLEOTIDE SEQUENCE</scope>
    <source>
        <tissue evidence="2">Fresh leaf tissue</tissue>
    </source>
</reference>
<keyword evidence="1" id="KW-0472">Membrane</keyword>
<evidence type="ECO:0000313" key="2">
    <source>
        <dbReference type="EMBL" id="KAG8078026.1"/>
    </source>
</evidence>
<sequence length="181" mass="20637">MLWRLADPSFMMRHFMISRDNLKSGQLHTLLTSAFRLQPRRAITTHWMPSTDGAVLMLIAANVAVFMLWRLADPTSMRRHFMISLDNLKTMRGAVLIDADLWMVKKSGVRFCSFRGCPRGCTCVDLNQEGLDLIMQNIHMEQNHNFHLVDGKGVFMAGHLSLFVTCVIQKCLLARKLAGQM</sequence>
<comment type="caution">
    <text evidence="2">The sequence shown here is derived from an EMBL/GenBank/DDBJ whole genome shotgun (WGS) entry which is preliminary data.</text>
</comment>
<proteinExistence type="predicted"/>
<organism evidence="2 3">
    <name type="scientific">Zizania palustris</name>
    <name type="common">Northern wild rice</name>
    <dbReference type="NCBI Taxonomy" id="103762"/>
    <lineage>
        <taxon>Eukaryota</taxon>
        <taxon>Viridiplantae</taxon>
        <taxon>Streptophyta</taxon>
        <taxon>Embryophyta</taxon>
        <taxon>Tracheophyta</taxon>
        <taxon>Spermatophyta</taxon>
        <taxon>Magnoliopsida</taxon>
        <taxon>Liliopsida</taxon>
        <taxon>Poales</taxon>
        <taxon>Poaceae</taxon>
        <taxon>BOP clade</taxon>
        <taxon>Oryzoideae</taxon>
        <taxon>Oryzeae</taxon>
        <taxon>Zizaniinae</taxon>
        <taxon>Zizania</taxon>
    </lineage>
</organism>
<dbReference type="AlphaFoldDB" id="A0A8J5SK10"/>
<gene>
    <name evidence="2" type="ORF">GUJ93_ZPchr0007g3062</name>
</gene>
<feature type="transmembrane region" description="Helical" evidence="1">
    <location>
        <begin position="52"/>
        <end position="72"/>
    </location>
</feature>
<accession>A0A8J5SK10</accession>
<protein>
    <submittedName>
        <fullName evidence="2">Uncharacterized protein</fullName>
    </submittedName>
</protein>
<keyword evidence="1" id="KW-1133">Transmembrane helix</keyword>